<dbReference type="PRINTS" id="PR00178">
    <property type="entry name" value="FATTYACIDBP"/>
</dbReference>
<evidence type="ECO:0000313" key="1">
    <source>
        <dbReference type="EMBL" id="ETO10352.1"/>
    </source>
</evidence>
<evidence type="ECO:0000313" key="2">
    <source>
        <dbReference type="Proteomes" id="UP000023152"/>
    </source>
</evidence>
<dbReference type="OrthoDB" id="412780at2759"/>
<dbReference type="Gene3D" id="2.40.128.20">
    <property type="match status" value="1"/>
</dbReference>
<organism evidence="1 2">
    <name type="scientific">Reticulomyxa filosa</name>
    <dbReference type="NCBI Taxonomy" id="46433"/>
    <lineage>
        <taxon>Eukaryota</taxon>
        <taxon>Sar</taxon>
        <taxon>Rhizaria</taxon>
        <taxon>Retaria</taxon>
        <taxon>Foraminifera</taxon>
        <taxon>Monothalamids</taxon>
        <taxon>Reticulomyxidae</taxon>
        <taxon>Reticulomyxa</taxon>
    </lineage>
</organism>
<protein>
    <submittedName>
        <fullName evidence="1">Fatty acid-binding protein, epidermal</fullName>
    </submittedName>
</protein>
<proteinExistence type="predicted"/>
<dbReference type="Proteomes" id="UP000023152">
    <property type="component" value="Unassembled WGS sequence"/>
</dbReference>
<dbReference type="GO" id="GO:0008289">
    <property type="term" value="F:lipid binding"/>
    <property type="evidence" value="ECO:0007669"/>
    <property type="project" value="InterPro"/>
</dbReference>
<keyword evidence="2" id="KW-1185">Reference proteome</keyword>
<gene>
    <name evidence="1" type="ORF">RFI_27022</name>
</gene>
<sequence>MTQEVVTLKMMDFEGSWQLVKNENVEEYMKSVNVGWLLRKIANKLHMKIVTTKKNEFTLAMSITVSGGISKTQQICVIADSVTEQEEENPIGDKIKFVTKILEDGSLESQFNNITQGIKGTLKRYIDKNGAMVMEVKNDKNIVMKRFFEKQ</sequence>
<reference evidence="1 2" key="1">
    <citation type="journal article" date="2013" name="Curr. Biol.">
        <title>The Genome of the Foraminiferan Reticulomyxa filosa.</title>
        <authorList>
            <person name="Glockner G."/>
            <person name="Hulsmann N."/>
            <person name="Schleicher M."/>
            <person name="Noegel A.A."/>
            <person name="Eichinger L."/>
            <person name="Gallinger C."/>
            <person name="Pawlowski J."/>
            <person name="Sierra R."/>
            <person name="Euteneuer U."/>
            <person name="Pillet L."/>
            <person name="Moustafa A."/>
            <person name="Platzer M."/>
            <person name="Groth M."/>
            <person name="Szafranski K."/>
            <person name="Schliwa M."/>
        </authorList>
    </citation>
    <scope>NUCLEOTIDE SEQUENCE [LARGE SCALE GENOMIC DNA]</scope>
</reference>
<accession>X6MA47</accession>
<name>X6MA47_RETFI</name>
<dbReference type="AlphaFoldDB" id="X6MA47"/>
<dbReference type="InterPro" id="IPR012674">
    <property type="entry name" value="Calycin"/>
</dbReference>
<comment type="caution">
    <text evidence="1">The sequence shown here is derived from an EMBL/GenBank/DDBJ whole genome shotgun (WGS) entry which is preliminary data.</text>
</comment>
<dbReference type="SUPFAM" id="SSF50814">
    <property type="entry name" value="Lipocalins"/>
    <property type="match status" value="1"/>
</dbReference>
<dbReference type="EMBL" id="ASPP01023513">
    <property type="protein sequence ID" value="ETO10352.1"/>
    <property type="molecule type" value="Genomic_DNA"/>
</dbReference>
<dbReference type="InterPro" id="IPR000463">
    <property type="entry name" value="Fatty_acid-bd"/>
</dbReference>